<reference evidence="1 2" key="1">
    <citation type="submission" date="2016-01" db="EMBL/GenBank/DDBJ databases">
        <authorList>
            <person name="Regsiter A."/>
            <person name="william w."/>
        </authorList>
    </citation>
    <scope>NUCLEOTIDE SEQUENCE [LARGE SCALE GENOMIC DNA]</scope>
    <source>
        <strain evidence="1 2">CFBP 5494</strain>
    </source>
</reference>
<proteinExistence type="predicted"/>
<evidence type="ECO:0000313" key="1">
    <source>
        <dbReference type="EMBL" id="CUX01839.1"/>
    </source>
</evidence>
<accession>A0A9W5B719</accession>
<dbReference type="AlphaFoldDB" id="A0A9W5B719"/>
<name>A0A9W5B719_9HYPH</name>
<comment type="caution">
    <text evidence="1">The sequence shown here is derived from an EMBL/GenBank/DDBJ whole genome shotgun (WGS) entry which is preliminary data.</text>
</comment>
<evidence type="ECO:0000313" key="2">
    <source>
        <dbReference type="Proteomes" id="UP000191933"/>
    </source>
</evidence>
<keyword evidence="2" id="KW-1185">Reference proteome</keyword>
<sequence>MLHRGFLKGIPAVSRSPCRSSAALHAGAANHHIPAKRADVKWCAASYMSDVLKGGVRTKTWTTKEVVHVFLRRQTSSG</sequence>
<dbReference type="Proteomes" id="UP000191933">
    <property type="component" value="Unassembled WGS sequence"/>
</dbReference>
<dbReference type="EMBL" id="FBVY01000041">
    <property type="protein sequence ID" value="CUX01839.1"/>
    <property type="molecule type" value="Genomic_DNA"/>
</dbReference>
<protein>
    <submittedName>
        <fullName evidence="1">Uncharacterized protein</fullName>
    </submittedName>
</protein>
<organism evidence="1 2">
    <name type="scientific">Agrobacterium genomosp. 2 str. CFBP 5494</name>
    <dbReference type="NCBI Taxonomy" id="1183436"/>
    <lineage>
        <taxon>Bacteria</taxon>
        <taxon>Pseudomonadati</taxon>
        <taxon>Pseudomonadota</taxon>
        <taxon>Alphaproteobacteria</taxon>
        <taxon>Hyphomicrobiales</taxon>
        <taxon>Rhizobiaceae</taxon>
        <taxon>Rhizobium/Agrobacterium group</taxon>
        <taxon>Agrobacterium</taxon>
        <taxon>Agrobacterium tumefaciens complex</taxon>
    </lineage>
</organism>
<gene>
    <name evidence="1" type="ORF">AGR2A_pa30048</name>
</gene>